<name>A0ABV5LVV4_9ACTN</name>
<dbReference type="Pfam" id="PF02826">
    <property type="entry name" value="2-Hacid_dh_C"/>
    <property type="match status" value="1"/>
</dbReference>
<evidence type="ECO:0000256" key="1">
    <source>
        <dbReference type="ARBA" id="ARBA00023002"/>
    </source>
</evidence>
<evidence type="ECO:0000313" key="6">
    <source>
        <dbReference type="Proteomes" id="UP001589748"/>
    </source>
</evidence>
<dbReference type="SUPFAM" id="SSF51735">
    <property type="entry name" value="NAD(P)-binding Rossmann-fold domains"/>
    <property type="match status" value="1"/>
</dbReference>
<dbReference type="PANTHER" id="PTHR10996:SF178">
    <property type="entry name" value="2-HYDROXYACID DEHYDROGENASE YGL185C-RELATED"/>
    <property type="match status" value="1"/>
</dbReference>
<dbReference type="CDD" id="cd12166">
    <property type="entry name" value="2-Hacid_dh_7"/>
    <property type="match status" value="1"/>
</dbReference>
<reference evidence="5 6" key="1">
    <citation type="submission" date="2024-09" db="EMBL/GenBank/DDBJ databases">
        <authorList>
            <person name="Sun Q."/>
            <person name="Mori K."/>
        </authorList>
    </citation>
    <scope>NUCLEOTIDE SEQUENCE [LARGE SCALE GENOMIC DNA]</scope>
    <source>
        <strain evidence="5 6">TISTR 1856</strain>
    </source>
</reference>
<evidence type="ECO:0000259" key="4">
    <source>
        <dbReference type="Pfam" id="PF02826"/>
    </source>
</evidence>
<dbReference type="PANTHER" id="PTHR10996">
    <property type="entry name" value="2-HYDROXYACID DEHYDROGENASE-RELATED"/>
    <property type="match status" value="1"/>
</dbReference>
<dbReference type="InterPro" id="IPR029753">
    <property type="entry name" value="D-isomer_DH_CS"/>
</dbReference>
<dbReference type="PROSITE" id="PS00671">
    <property type="entry name" value="D_2_HYDROXYACID_DH_3"/>
    <property type="match status" value="1"/>
</dbReference>
<dbReference type="InterPro" id="IPR006140">
    <property type="entry name" value="D-isomer_DH_NAD-bd"/>
</dbReference>
<dbReference type="Proteomes" id="UP001589748">
    <property type="component" value="Unassembled WGS sequence"/>
</dbReference>
<accession>A0ABV5LVV4</accession>
<organism evidence="5 6">
    <name type="scientific">Kineococcus gynurae</name>
    <dbReference type="NCBI Taxonomy" id="452979"/>
    <lineage>
        <taxon>Bacteria</taxon>
        <taxon>Bacillati</taxon>
        <taxon>Actinomycetota</taxon>
        <taxon>Actinomycetes</taxon>
        <taxon>Kineosporiales</taxon>
        <taxon>Kineosporiaceae</taxon>
        <taxon>Kineococcus</taxon>
    </lineage>
</organism>
<keyword evidence="2" id="KW-0520">NAD</keyword>
<dbReference type="InterPro" id="IPR036291">
    <property type="entry name" value="NAD(P)-bd_dom_sf"/>
</dbReference>
<dbReference type="Gene3D" id="3.40.50.720">
    <property type="entry name" value="NAD(P)-binding Rossmann-like Domain"/>
    <property type="match status" value="2"/>
</dbReference>
<dbReference type="EMBL" id="JBHMDM010000007">
    <property type="protein sequence ID" value="MFB9378215.1"/>
    <property type="molecule type" value="Genomic_DNA"/>
</dbReference>
<keyword evidence="1" id="KW-0560">Oxidoreductase</keyword>
<proteinExistence type="predicted"/>
<gene>
    <name evidence="5" type="ORF">ACFFVI_14685</name>
</gene>
<feature type="region of interest" description="Disordered" evidence="3">
    <location>
        <begin position="1"/>
        <end position="20"/>
    </location>
</feature>
<evidence type="ECO:0000256" key="3">
    <source>
        <dbReference type="SAM" id="MobiDB-lite"/>
    </source>
</evidence>
<keyword evidence="6" id="KW-1185">Reference proteome</keyword>
<evidence type="ECO:0000256" key="2">
    <source>
        <dbReference type="ARBA" id="ARBA00023027"/>
    </source>
</evidence>
<dbReference type="InterPro" id="IPR050223">
    <property type="entry name" value="D-isomer_2-hydroxyacid_DH"/>
</dbReference>
<evidence type="ECO:0000313" key="5">
    <source>
        <dbReference type="EMBL" id="MFB9378215.1"/>
    </source>
</evidence>
<sequence>MTSRGPETPPAPAGATPRGATTLRVTLPSAAWVAGVGPLPGVEFSVWDLGADWTGPEPHVVVPPYMGRPPYAERLAGRLELRLVQLLTNGYDGVPEQLPPGVALSNAAGVHEASTAELALGLVLASRRGIDDAARGMATGEWAAARRPALADSSVLVVGWGGVGRAVGARLRPFEVELTALASTPRVEDGVTVHGPEDLPRLLPAQDVVILACPLSEQTRGLVDAGFLAAMRDGALLVNVARGPVVDTGALLAETAAGRLRAALDVTDPEPLPPAHPLWRTPGVLITPHVGGNSTAFRPRAVRLLRRQLATLAAGGTPENVVAG</sequence>
<dbReference type="RefSeq" id="WP_380137259.1">
    <property type="nucleotide sequence ID" value="NZ_JBHLUI010000008.1"/>
</dbReference>
<comment type="caution">
    <text evidence="5">The sequence shown here is derived from an EMBL/GenBank/DDBJ whole genome shotgun (WGS) entry which is preliminary data.</text>
</comment>
<protein>
    <submittedName>
        <fullName evidence="5">2-hydroxyacid dehydrogenase</fullName>
    </submittedName>
</protein>
<feature type="domain" description="D-isomer specific 2-hydroxyacid dehydrogenase NAD-binding" evidence="4">
    <location>
        <begin position="120"/>
        <end position="291"/>
    </location>
</feature>